<dbReference type="Proteomes" id="UP000317318">
    <property type="component" value="Chromosome"/>
</dbReference>
<dbReference type="PANTHER" id="PTHR31689">
    <property type="entry name" value="DIAMINOPIMELATE EPIMERASE, CHLOROPLASTIC"/>
    <property type="match status" value="1"/>
</dbReference>
<accession>A0A517R7X6</accession>
<dbReference type="GO" id="GO:0008837">
    <property type="term" value="F:diaminopimelate epimerase activity"/>
    <property type="evidence" value="ECO:0007669"/>
    <property type="project" value="UniProtKB-UniRule"/>
</dbReference>
<feature type="binding site" evidence="8">
    <location>
        <position position="65"/>
    </location>
    <ligand>
        <name>substrate</name>
    </ligand>
</feature>
<evidence type="ECO:0000256" key="6">
    <source>
        <dbReference type="ARBA" id="ARBA00023235"/>
    </source>
</evidence>
<evidence type="ECO:0000256" key="2">
    <source>
        <dbReference type="ARBA" id="ARBA00010219"/>
    </source>
</evidence>
<comment type="caution">
    <text evidence="8">Lacks conserved residue(s) required for the propagation of feature annotation.</text>
</comment>
<evidence type="ECO:0000256" key="9">
    <source>
        <dbReference type="PROSITE-ProRule" id="PRU10125"/>
    </source>
</evidence>
<feature type="binding site" evidence="8">
    <location>
        <begin position="235"/>
        <end position="236"/>
    </location>
    <ligand>
        <name>substrate</name>
    </ligand>
</feature>
<evidence type="ECO:0000256" key="4">
    <source>
        <dbReference type="ARBA" id="ARBA00022605"/>
    </source>
</evidence>
<dbReference type="GO" id="GO:0005829">
    <property type="term" value="C:cytosol"/>
    <property type="evidence" value="ECO:0007669"/>
    <property type="project" value="TreeGrafter"/>
</dbReference>
<keyword evidence="5 8" id="KW-0457">Lysine biosynthesis</keyword>
<dbReference type="UniPathway" id="UPA00034">
    <property type="reaction ID" value="UER00025"/>
</dbReference>
<feature type="site" description="Could be important to modulate the pK values of the two catalytic cysteine residues" evidence="8">
    <location>
        <position position="235"/>
    </location>
</feature>
<evidence type="ECO:0000256" key="1">
    <source>
        <dbReference type="ARBA" id="ARBA00005196"/>
    </source>
</evidence>
<dbReference type="SUPFAM" id="SSF54506">
    <property type="entry name" value="Diaminopimelate epimerase-like"/>
    <property type="match status" value="2"/>
</dbReference>
<dbReference type="RefSeq" id="WP_145366039.1">
    <property type="nucleotide sequence ID" value="NZ_CP036268.1"/>
</dbReference>
<feature type="site" description="Could be important to modulate the pK values of the two catalytic cysteine residues" evidence="8">
    <location>
        <position position="186"/>
    </location>
</feature>
<comment type="catalytic activity">
    <reaction evidence="7 8">
        <text>(2S,6S)-2,6-diaminopimelate = meso-2,6-diaminopimelate</text>
        <dbReference type="Rhea" id="RHEA:15393"/>
        <dbReference type="ChEBI" id="CHEBI:57609"/>
        <dbReference type="ChEBI" id="CHEBI:57791"/>
        <dbReference type="EC" id="5.1.1.7"/>
    </reaction>
</comment>
<dbReference type="InterPro" id="IPR001653">
    <property type="entry name" value="DAP_epimerase_DapF"/>
</dbReference>
<keyword evidence="6 8" id="KW-0413">Isomerase</keyword>
<feature type="binding site" evidence="8">
    <location>
        <begin position="75"/>
        <end position="76"/>
    </location>
    <ligand>
        <name>substrate</name>
    </ligand>
</feature>
<keyword evidence="4 8" id="KW-0028">Amino-acid biosynthesis</keyword>
<feature type="binding site" evidence="8">
    <location>
        <position position="217"/>
    </location>
    <ligand>
        <name>substrate</name>
    </ligand>
</feature>
<feature type="region of interest" description="Disordered" evidence="10">
    <location>
        <begin position="132"/>
        <end position="155"/>
    </location>
</feature>
<feature type="binding site" evidence="8">
    <location>
        <position position="184"/>
    </location>
    <ligand>
        <name>substrate</name>
    </ligand>
</feature>
<feature type="active site" evidence="9">
    <location>
        <position position="74"/>
    </location>
</feature>
<keyword evidence="12" id="KW-1185">Reference proteome</keyword>
<sequence length="309" mass="33105">MLFTKMHGAGNEFLLIDGLDLPLPPHLDFASIAARACDRSTGPGADGLIVLEHASGLDARMRIFNADGSEAGACGNGLRCVGKYLYDHKYIRRKDATIATASGKRELTLEVVAGEVVSVSVWMGNVRLEARGERREDKNTQARSASKGLQGPPPDRYKIWPLQELRQADLSVVPQPSTVVQVGNPHCVFFVDELSDELIHELGPAIETHPAFPDRTNVEFARINSRTDVALRVWERGVGETAACGTGACAAIAAGIHAGLLNRDATCHLPGGDLQVSWINAGSQIRLTGPAVTVGVVAWEQPDQFAKAA</sequence>
<dbReference type="Pfam" id="PF01678">
    <property type="entry name" value="DAP_epimerase"/>
    <property type="match status" value="2"/>
</dbReference>
<dbReference type="HAMAP" id="MF_00197">
    <property type="entry name" value="DAP_epimerase"/>
    <property type="match status" value="1"/>
</dbReference>
<comment type="subunit">
    <text evidence="8">Homodimer.</text>
</comment>
<dbReference type="InterPro" id="IPR018510">
    <property type="entry name" value="DAP_epimerase_AS"/>
</dbReference>
<comment type="function">
    <text evidence="8">Catalyzes the stereoinversion of LL-2,6-diaminopimelate (L,L-DAP) to meso-diaminopimelate (meso-DAP), a precursor of L-lysine and an essential component of the bacterial peptidoglycan.</text>
</comment>
<comment type="subcellular location">
    <subcellularLocation>
        <location evidence="8">Cytoplasm</location>
    </subcellularLocation>
</comment>
<evidence type="ECO:0000256" key="3">
    <source>
        <dbReference type="ARBA" id="ARBA00013080"/>
    </source>
</evidence>
<dbReference type="GO" id="GO:0009089">
    <property type="term" value="P:lysine biosynthetic process via diaminopimelate"/>
    <property type="evidence" value="ECO:0007669"/>
    <property type="project" value="UniProtKB-UniRule"/>
</dbReference>
<gene>
    <name evidence="8 11" type="primary">dapF</name>
    <name evidence="11" type="ORF">Pan189_43450</name>
</gene>
<evidence type="ECO:0000256" key="8">
    <source>
        <dbReference type="HAMAP-Rule" id="MF_00197"/>
    </source>
</evidence>
<dbReference type="PANTHER" id="PTHR31689:SF0">
    <property type="entry name" value="DIAMINOPIMELATE EPIMERASE"/>
    <property type="match status" value="1"/>
</dbReference>
<feature type="active site" description="Proton acceptor" evidence="8">
    <location>
        <position position="244"/>
    </location>
</feature>
<evidence type="ECO:0000256" key="5">
    <source>
        <dbReference type="ARBA" id="ARBA00023154"/>
    </source>
</evidence>
<feature type="binding site" evidence="8">
    <location>
        <position position="11"/>
    </location>
    <ligand>
        <name>substrate</name>
    </ligand>
</feature>
<comment type="pathway">
    <text evidence="1 8">Amino-acid biosynthesis; L-lysine biosynthesis via DAP pathway; DL-2,6-diaminopimelate from LL-2,6-diaminopimelate: step 1/1.</text>
</comment>
<dbReference type="KEGG" id="svp:Pan189_43450"/>
<evidence type="ECO:0000256" key="10">
    <source>
        <dbReference type="SAM" id="MobiDB-lite"/>
    </source>
</evidence>
<name>A0A517R7X6_9PLAN</name>
<reference evidence="11 12" key="1">
    <citation type="submission" date="2019-02" db="EMBL/GenBank/DDBJ databases">
        <title>Deep-cultivation of Planctomycetes and their phenomic and genomic characterization uncovers novel biology.</title>
        <authorList>
            <person name="Wiegand S."/>
            <person name="Jogler M."/>
            <person name="Boedeker C."/>
            <person name="Pinto D."/>
            <person name="Vollmers J."/>
            <person name="Rivas-Marin E."/>
            <person name="Kohn T."/>
            <person name="Peeters S.H."/>
            <person name="Heuer A."/>
            <person name="Rast P."/>
            <person name="Oberbeckmann S."/>
            <person name="Bunk B."/>
            <person name="Jeske O."/>
            <person name="Meyerdierks A."/>
            <person name="Storesund J.E."/>
            <person name="Kallscheuer N."/>
            <person name="Luecker S."/>
            <person name="Lage O.M."/>
            <person name="Pohl T."/>
            <person name="Merkel B.J."/>
            <person name="Hornburger P."/>
            <person name="Mueller R.-W."/>
            <person name="Bruemmer F."/>
            <person name="Labrenz M."/>
            <person name="Spormann A.M."/>
            <person name="Op den Camp H."/>
            <person name="Overmann J."/>
            <person name="Amann R."/>
            <person name="Jetten M.S.M."/>
            <person name="Mascher T."/>
            <person name="Medema M.H."/>
            <person name="Devos D.P."/>
            <person name="Kaster A.-K."/>
            <person name="Ovreas L."/>
            <person name="Rohde M."/>
            <person name="Galperin M.Y."/>
            <person name="Jogler C."/>
        </authorList>
    </citation>
    <scope>NUCLEOTIDE SEQUENCE [LARGE SCALE GENOMIC DNA]</scope>
    <source>
        <strain evidence="11 12">Pan189</strain>
    </source>
</reference>
<evidence type="ECO:0000256" key="7">
    <source>
        <dbReference type="ARBA" id="ARBA00051712"/>
    </source>
</evidence>
<comment type="similarity">
    <text evidence="2 8">Belongs to the diaminopimelate epimerase family.</text>
</comment>
<proteinExistence type="inferred from homology"/>
<dbReference type="PROSITE" id="PS01326">
    <property type="entry name" value="DAP_EPIMERASE"/>
    <property type="match status" value="1"/>
</dbReference>
<feature type="active site" description="Proton donor" evidence="8">
    <location>
        <position position="74"/>
    </location>
</feature>
<dbReference type="Gene3D" id="3.10.310.10">
    <property type="entry name" value="Diaminopimelate Epimerase, Chain A, domain 1"/>
    <property type="match status" value="2"/>
</dbReference>
<dbReference type="OrthoDB" id="9805408at2"/>
<feature type="binding site" evidence="8">
    <location>
        <begin position="245"/>
        <end position="246"/>
    </location>
    <ligand>
        <name>substrate</name>
    </ligand>
</feature>
<dbReference type="EC" id="5.1.1.7" evidence="3 8"/>
<dbReference type="EMBL" id="CP036268">
    <property type="protein sequence ID" value="QDT39933.1"/>
    <property type="molecule type" value="Genomic_DNA"/>
</dbReference>
<dbReference type="NCBIfam" id="TIGR00652">
    <property type="entry name" value="DapF"/>
    <property type="match status" value="1"/>
</dbReference>
<keyword evidence="8" id="KW-0963">Cytoplasm</keyword>
<dbReference type="AlphaFoldDB" id="A0A517R7X6"/>
<evidence type="ECO:0000313" key="11">
    <source>
        <dbReference type="EMBL" id="QDT39933.1"/>
    </source>
</evidence>
<protein>
    <recommendedName>
        <fullName evidence="3 8">Diaminopimelate epimerase</fullName>
        <shortName evidence="8">DAP epimerase</shortName>
        <ecNumber evidence="3 8">5.1.1.7</ecNumber>
    </recommendedName>
    <alternativeName>
        <fullName evidence="8">PLP-independent amino acid racemase</fullName>
    </alternativeName>
</protein>
<evidence type="ECO:0000313" key="12">
    <source>
        <dbReference type="Proteomes" id="UP000317318"/>
    </source>
</evidence>
<organism evidence="11 12">
    <name type="scientific">Stratiformator vulcanicus</name>
    <dbReference type="NCBI Taxonomy" id="2527980"/>
    <lineage>
        <taxon>Bacteria</taxon>
        <taxon>Pseudomonadati</taxon>
        <taxon>Planctomycetota</taxon>
        <taxon>Planctomycetia</taxon>
        <taxon>Planctomycetales</taxon>
        <taxon>Planctomycetaceae</taxon>
        <taxon>Stratiformator</taxon>
    </lineage>
</organism>